<dbReference type="PANTHER" id="PTHR39321">
    <property type="entry name" value="NICOTINATE-NUCLEOTIDE ADENYLYLTRANSFERASE-RELATED"/>
    <property type="match status" value="1"/>
</dbReference>
<keyword evidence="8 10" id="KW-0520">NAD</keyword>
<dbReference type="AlphaFoldDB" id="A0A4Y6UVE9"/>
<accession>A0A4Y6UVE9</accession>
<evidence type="ECO:0000256" key="9">
    <source>
        <dbReference type="ARBA" id="ARBA00048721"/>
    </source>
</evidence>
<dbReference type="PANTHER" id="PTHR39321:SF3">
    <property type="entry name" value="PHOSPHOPANTETHEINE ADENYLYLTRANSFERASE"/>
    <property type="match status" value="1"/>
</dbReference>
<comment type="catalytic activity">
    <reaction evidence="9 10">
        <text>nicotinate beta-D-ribonucleotide + ATP + H(+) = deamido-NAD(+) + diphosphate</text>
        <dbReference type="Rhea" id="RHEA:22860"/>
        <dbReference type="ChEBI" id="CHEBI:15378"/>
        <dbReference type="ChEBI" id="CHEBI:30616"/>
        <dbReference type="ChEBI" id="CHEBI:33019"/>
        <dbReference type="ChEBI" id="CHEBI:57502"/>
        <dbReference type="ChEBI" id="CHEBI:58437"/>
        <dbReference type="EC" id="2.7.7.18"/>
    </reaction>
</comment>
<reference evidence="12 13" key="1">
    <citation type="submission" date="2019-06" db="EMBL/GenBank/DDBJ databases">
        <title>Saccharibacillus brassicae sp. nov., an endophytic bacterium isolated from Chinese cabbage seeds (Brassica pekinensis).</title>
        <authorList>
            <person name="Jiang L."/>
            <person name="Lee J."/>
            <person name="Kim S.W."/>
        </authorList>
    </citation>
    <scope>NUCLEOTIDE SEQUENCE [LARGE SCALE GENOMIC DNA]</scope>
    <source>
        <strain evidence="13">KCTC 43072 / ATSA2</strain>
    </source>
</reference>
<dbReference type="EC" id="2.7.7.18" evidence="10"/>
<evidence type="ECO:0000256" key="2">
    <source>
        <dbReference type="ARBA" id="ARBA00005019"/>
    </source>
</evidence>
<dbReference type="RefSeq" id="WP_141446371.1">
    <property type="nucleotide sequence ID" value="NZ_CP041217.1"/>
</dbReference>
<name>A0A4Y6UVE9_SACBS</name>
<dbReference type="SUPFAM" id="SSF52374">
    <property type="entry name" value="Nucleotidylyl transferase"/>
    <property type="match status" value="1"/>
</dbReference>
<dbReference type="InterPro" id="IPR004821">
    <property type="entry name" value="Cyt_trans-like"/>
</dbReference>
<dbReference type="OrthoDB" id="5295945at2"/>
<protein>
    <recommendedName>
        <fullName evidence="10">Probable nicotinate-nucleotide adenylyltransferase</fullName>
        <ecNumber evidence="10">2.7.7.18</ecNumber>
    </recommendedName>
    <alternativeName>
        <fullName evidence="10">Deamido-NAD(+) diphosphorylase</fullName>
    </alternativeName>
    <alternativeName>
        <fullName evidence="10">Deamido-NAD(+) pyrophosphorylase</fullName>
    </alternativeName>
    <alternativeName>
        <fullName evidence="10">Nicotinate mononucleotide adenylyltransferase</fullName>
        <shortName evidence="10">NaMN adenylyltransferase</shortName>
    </alternativeName>
</protein>
<evidence type="ECO:0000256" key="8">
    <source>
        <dbReference type="ARBA" id="ARBA00023027"/>
    </source>
</evidence>
<dbReference type="GO" id="GO:0005524">
    <property type="term" value="F:ATP binding"/>
    <property type="evidence" value="ECO:0007669"/>
    <property type="project" value="UniProtKB-KW"/>
</dbReference>
<keyword evidence="3 10" id="KW-0662">Pyridine nucleotide biosynthesis</keyword>
<dbReference type="InterPro" id="IPR014729">
    <property type="entry name" value="Rossmann-like_a/b/a_fold"/>
</dbReference>
<organism evidence="12 13">
    <name type="scientific">Saccharibacillus brassicae</name>
    <dbReference type="NCBI Taxonomy" id="2583377"/>
    <lineage>
        <taxon>Bacteria</taxon>
        <taxon>Bacillati</taxon>
        <taxon>Bacillota</taxon>
        <taxon>Bacilli</taxon>
        <taxon>Bacillales</taxon>
        <taxon>Paenibacillaceae</taxon>
        <taxon>Saccharibacillus</taxon>
    </lineage>
</organism>
<dbReference type="GO" id="GO:0009435">
    <property type="term" value="P:NAD+ biosynthetic process"/>
    <property type="evidence" value="ECO:0007669"/>
    <property type="project" value="UniProtKB-UniRule"/>
</dbReference>
<feature type="domain" description="Cytidyltransferase-like" evidence="11">
    <location>
        <begin position="5"/>
        <end position="167"/>
    </location>
</feature>
<dbReference type="InterPro" id="IPR005248">
    <property type="entry name" value="NadD/NMNAT"/>
</dbReference>
<dbReference type="HAMAP" id="MF_00244">
    <property type="entry name" value="NaMN_adenylyltr"/>
    <property type="match status" value="1"/>
</dbReference>
<proteinExistence type="inferred from homology"/>
<evidence type="ECO:0000313" key="13">
    <source>
        <dbReference type="Proteomes" id="UP000316968"/>
    </source>
</evidence>
<dbReference type="Pfam" id="PF01467">
    <property type="entry name" value="CTP_transf_like"/>
    <property type="match status" value="1"/>
</dbReference>
<comment type="similarity">
    <text evidence="10">Belongs to the NadD family.</text>
</comment>
<evidence type="ECO:0000256" key="5">
    <source>
        <dbReference type="ARBA" id="ARBA00022695"/>
    </source>
</evidence>
<evidence type="ECO:0000256" key="7">
    <source>
        <dbReference type="ARBA" id="ARBA00022840"/>
    </source>
</evidence>
<evidence type="ECO:0000256" key="4">
    <source>
        <dbReference type="ARBA" id="ARBA00022679"/>
    </source>
</evidence>
<sequence>MKIGIMGGTFDPIHIGHLVAAETAREALGLDEVWFMPSHIPPHKAEAGFSGEERLHMVELAIGTQPAFRTLDIELRRGGVSYSADTMGELVAKYPHASFHFIVGTDMVNYLPKWERIEKLALLTRFAAVGRAGYKLDTSGLDALVAERIDHVDMPQLEISSTEIRDRLKKGVSARYLVPDNVYDYLRRSDAHAVHAPGTD</sequence>
<dbReference type="EMBL" id="CP041217">
    <property type="protein sequence ID" value="QDH19985.1"/>
    <property type="molecule type" value="Genomic_DNA"/>
</dbReference>
<keyword evidence="5 10" id="KW-0548">Nucleotidyltransferase</keyword>
<keyword evidence="4 10" id="KW-0808">Transferase</keyword>
<dbReference type="NCBIfam" id="TIGR00125">
    <property type="entry name" value="cyt_tran_rel"/>
    <property type="match status" value="1"/>
</dbReference>
<dbReference type="NCBIfam" id="NF000841">
    <property type="entry name" value="PRK00071.1-4"/>
    <property type="match status" value="1"/>
</dbReference>
<evidence type="ECO:0000256" key="6">
    <source>
        <dbReference type="ARBA" id="ARBA00022741"/>
    </source>
</evidence>
<dbReference type="Proteomes" id="UP000316968">
    <property type="component" value="Chromosome"/>
</dbReference>
<keyword evidence="13" id="KW-1185">Reference proteome</keyword>
<dbReference type="Gene3D" id="3.40.50.620">
    <property type="entry name" value="HUPs"/>
    <property type="match status" value="1"/>
</dbReference>
<dbReference type="KEGG" id="saca:FFV09_03380"/>
<gene>
    <name evidence="10" type="primary">nadD</name>
    <name evidence="12" type="ORF">FFV09_03380</name>
</gene>
<comment type="function">
    <text evidence="1 10">Catalyzes the reversible adenylation of nicotinate mononucleotide (NaMN) to nicotinic acid adenine dinucleotide (NaAD).</text>
</comment>
<dbReference type="UniPathway" id="UPA00253">
    <property type="reaction ID" value="UER00332"/>
</dbReference>
<evidence type="ECO:0000259" key="11">
    <source>
        <dbReference type="Pfam" id="PF01467"/>
    </source>
</evidence>
<evidence type="ECO:0000256" key="10">
    <source>
        <dbReference type="HAMAP-Rule" id="MF_00244"/>
    </source>
</evidence>
<dbReference type="NCBIfam" id="NF000840">
    <property type="entry name" value="PRK00071.1-3"/>
    <property type="match status" value="1"/>
</dbReference>
<dbReference type="NCBIfam" id="TIGR00482">
    <property type="entry name" value="nicotinate (nicotinamide) nucleotide adenylyltransferase"/>
    <property type="match status" value="1"/>
</dbReference>
<keyword evidence="6 10" id="KW-0547">Nucleotide-binding</keyword>
<keyword evidence="7 10" id="KW-0067">ATP-binding</keyword>
<dbReference type="GO" id="GO:0004515">
    <property type="term" value="F:nicotinate-nucleotide adenylyltransferase activity"/>
    <property type="evidence" value="ECO:0007669"/>
    <property type="project" value="UniProtKB-UniRule"/>
</dbReference>
<evidence type="ECO:0000313" key="12">
    <source>
        <dbReference type="EMBL" id="QDH19985.1"/>
    </source>
</evidence>
<dbReference type="CDD" id="cd02165">
    <property type="entry name" value="NMNAT"/>
    <property type="match status" value="1"/>
</dbReference>
<comment type="pathway">
    <text evidence="2 10">Cofactor biosynthesis; NAD(+) biosynthesis; deamido-NAD(+) from nicotinate D-ribonucleotide: step 1/1.</text>
</comment>
<evidence type="ECO:0000256" key="1">
    <source>
        <dbReference type="ARBA" id="ARBA00002324"/>
    </source>
</evidence>
<evidence type="ECO:0000256" key="3">
    <source>
        <dbReference type="ARBA" id="ARBA00022642"/>
    </source>
</evidence>